<dbReference type="PROSITE" id="PS51823">
    <property type="entry name" value="CLU"/>
    <property type="match status" value="1"/>
</dbReference>
<dbReference type="CDD" id="cd15466">
    <property type="entry name" value="CLU-central"/>
    <property type="match status" value="1"/>
</dbReference>
<dbReference type="InterPro" id="IPR011990">
    <property type="entry name" value="TPR-like_helical_dom_sf"/>
</dbReference>
<dbReference type="SUPFAM" id="SSF103107">
    <property type="entry name" value="Hypothetical protein c14orf129, hspc210"/>
    <property type="match status" value="1"/>
</dbReference>
<feature type="region of interest" description="Disordered" evidence="3">
    <location>
        <begin position="760"/>
        <end position="787"/>
    </location>
</feature>
<comment type="similarity">
    <text evidence="2">Belongs to the CLU family.</text>
</comment>
<name>G3AYU5_CANTC</name>
<dbReference type="SUPFAM" id="SSF48452">
    <property type="entry name" value="TPR-like"/>
    <property type="match status" value="1"/>
</dbReference>
<dbReference type="Pfam" id="PF15044">
    <property type="entry name" value="CLU_N"/>
    <property type="match status" value="1"/>
</dbReference>
<dbReference type="Pfam" id="PF12807">
    <property type="entry name" value="eIF3_p135"/>
    <property type="match status" value="1"/>
</dbReference>
<keyword evidence="6" id="KW-1185">Reference proteome</keyword>
<dbReference type="PANTHER" id="PTHR12601:SF6">
    <property type="entry name" value="CLUSTERED MITOCHONDRIA PROTEIN HOMOLOG"/>
    <property type="match status" value="1"/>
</dbReference>
<feature type="compositionally biased region" description="Basic and acidic residues" evidence="3">
    <location>
        <begin position="761"/>
        <end position="772"/>
    </location>
</feature>
<feature type="compositionally biased region" description="Low complexity" evidence="3">
    <location>
        <begin position="1233"/>
        <end position="1245"/>
    </location>
</feature>
<evidence type="ECO:0000256" key="2">
    <source>
        <dbReference type="HAMAP-Rule" id="MF_03013"/>
    </source>
</evidence>
<dbReference type="RefSeq" id="XP_006684505.1">
    <property type="nucleotide sequence ID" value="XM_006684442.1"/>
</dbReference>
<dbReference type="PANTHER" id="PTHR12601">
    <property type="entry name" value="EUKARYOTIC TRANSLATION INITIATION FACTOR 3 SUBUNIT EIF-3"/>
    <property type="match status" value="1"/>
</dbReference>
<evidence type="ECO:0000259" key="4">
    <source>
        <dbReference type="PROSITE" id="PS51823"/>
    </source>
</evidence>
<comment type="subcellular location">
    <subcellularLocation>
        <location evidence="2">Cytoplasm</location>
    </subcellularLocation>
</comment>
<evidence type="ECO:0000256" key="1">
    <source>
        <dbReference type="ARBA" id="ARBA00022490"/>
    </source>
</evidence>
<feature type="region of interest" description="Disordered" evidence="3">
    <location>
        <begin position="147"/>
        <end position="185"/>
    </location>
</feature>
<evidence type="ECO:0000313" key="5">
    <source>
        <dbReference type="EMBL" id="EGV65931.1"/>
    </source>
</evidence>
<dbReference type="InterPro" id="IPR023231">
    <property type="entry name" value="GSKIP_dom_sf"/>
</dbReference>
<dbReference type="GO" id="GO:0003729">
    <property type="term" value="F:mRNA binding"/>
    <property type="evidence" value="ECO:0007669"/>
    <property type="project" value="TreeGrafter"/>
</dbReference>
<keyword evidence="1 2" id="KW-0963">Cytoplasm</keyword>
<accession>G3AYU5</accession>
<dbReference type="Pfam" id="PF13424">
    <property type="entry name" value="TPR_12"/>
    <property type="match status" value="1"/>
</dbReference>
<organism evidence="6">
    <name type="scientific">Candida tenuis (strain ATCC 10573 / BCRC 21748 / CBS 615 / JCM 9827 / NBRC 10315 / NRRL Y-1498 / VKM Y-70)</name>
    <name type="common">Yeast</name>
    <name type="synonym">Yamadazyma tenuis</name>
    <dbReference type="NCBI Taxonomy" id="590646"/>
    <lineage>
        <taxon>Eukaryota</taxon>
        <taxon>Fungi</taxon>
        <taxon>Dikarya</taxon>
        <taxon>Ascomycota</taxon>
        <taxon>Saccharomycotina</taxon>
        <taxon>Pichiomycetes</taxon>
        <taxon>Debaryomycetaceae</taxon>
        <taxon>Yamadazyma</taxon>
    </lineage>
</organism>
<dbReference type="Proteomes" id="UP000000707">
    <property type="component" value="Unassembled WGS sequence"/>
</dbReference>
<reference evidence="5 6" key="1">
    <citation type="journal article" date="2011" name="Proc. Natl. Acad. Sci. U.S.A.">
        <title>Comparative genomics of xylose-fermenting fungi for enhanced biofuel production.</title>
        <authorList>
            <person name="Wohlbach D.J."/>
            <person name="Kuo A."/>
            <person name="Sato T.K."/>
            <person name="Potts K.M."/>
            <person name="Salamov A.A."/>
            <person name="LaButti K.M."/>
            <person name="Sun H."/>
            <person name="Clum A."/>
            <person name="Pangilinan J.L."/>
            <person name="Lindquist E.A."/>
            <person name="Lucas S."/>
            <person name="Lapidus A."/>
            <person name="Jin M."/>
            <person name="Gunawan C."/>
            <person name="Balan V."/>
            <person name="Dale B.E."/>
            <person name="Jeffries T.W."/>
            <person name="Zinkel R."/>
            <person name="Barry K.W."/>
            <person name="Grigoriev I.V."/>
            <person name="Gasch A.P."/>
        </authorList>
    </citation>
    <scope>NUCLEOTIDE SEQUENCE [LARGE SCALE GENOMIC DNA]</scope>
    <source>
        <strain evidence="6">ATCC 10573 / BCRC 21748 / CBS 615 / JCM 9827 / NBRC 10315 / NRRL Y-1498 / VKM Y-70</strain>
    </source>
</reference>
<dbReference type="Gene3D" id="1.25.40.10">
    <property type="entry name" value="Tetratricopeptide repeat domain"/>
    <property type="match status" value="1"/>
</dbReference>
<gene>
    <name evidence="2" type="primary">CLU1</name>
    <name evidence="2" type="synonym">TIF31</name>
    <name evidence="5" type="ORF">CANTEDRAFT_97005</name>
</gene>
<sequence length="1283" mass="145590">MSEENQLETVQTLKLQLSLPQCLSTKKETVEIETTLDETLPQLKETLGLIPKTENLTNLLIFYKDVNLFEAFDEMSTFRDVLKQLGLEGSQSLSLRLAEKPYNLANVYEHLLKFRQVIGLHFLDKSKMDFGVSGGVSKFSELGLDAITTPQVPKEPEQAESTKSKESTKKEEEEEEEIVLSSEQKAEANKLAESLSKSGGVDILSLGSFQNPFKDFKLPIKHLTISQWSPVPQYQKIQGDLLYLSLQTLENETFQITAHFSGFFVNKSSSTTFNPQIKHSMKSNKHFILFDLISGLSPLFEKTLIANSSNLHSSSSNPETYLIPTSSFVNHPWLVGKENITNNADLTQNQLPILVSGVDGGELVRDWNDEFQSIKELPRSTVNERILREKLISKTIYEFNKVATETAINIVNGNITSLNISEDPELLTFLRNGVFYSFGVDATGNFVNSGGDDAARYTTGKDLNAVKILNRIDSSDVHNLLTLVVDYMGKRIICQAPVPGIFQETRNIETDEVFDKVVYGLNSDNSQIVYNKNFNDALKTISEAFHLKPHSIELDDGVKSKELLITSKDMKGIHGTDGRKYMIDLYRTTPLDIGFIEKHFQPEKDTSYPHKETLVRHEALEEWWKRKIAVLIKLETEKLEKEGKTFDKENGEKPQLLIQGDQVSINSDAFTGINESEEDRNDVREVSKFVLTLVEEFLNEMGTQLAPFDGSHLTSMLHRSGINLRYLGYIADQCLERKQKELQKIEEQIKSNEALAEQLAQEEKEKVAKGEEQKEEENLEETKEEEKSAGIYEPIAANYETIYKLSVQEMVARATKHVLRKLSKSLPVNLMSTFVSHFLNCLLGSNISVSPMCFIDENLKTFYSFKDLQFTSLTSNDAIELVTKEVFIRFRFQLPSDWVNTLIKPYQLFREISLKFGIQWKAQNYSFTKEEFELNKESMVIEAQVIENNVVSKKNKKGKKQSSPVIEKVITRQSIFIADDILNFSPLVKDSSYKPALFDEVLETARIELKNDQQNGLMLFNELLSFHEQVYGRVHTETSSYYGYLSQLYSELNFPYEASTLARVSCILSERVTGFDSYNSITAYVNSAFFESSNKDYINSLKLYSHAIRIWTSIYGEDHPSFITTFANLGEIFTKLKLFDASKKLFEKSIELSTKLNGEISDVTGLIKYRYGYSLLSADSFKGAKVQFENSYNIFVKALGPKDLFTVKSLSYATNLKTWLDYQNHEKSKKQSASKAKAPASTAASKSKKNKKNQNAPKIDEEIASKSVDDIMAFIEGSNKKKA</sequence>
<dbReference type="KEGG" id="cten:18250648"/>
<dbReference type="OrthoDB" id="1414216at2759"/>
<protein>
    <recommendedName>
        <fullName evidence="2">Clustered mitochondria protein homolog</fullName>
    </recommendedName>
    <alternativeName>
        <fullName evidence="2">Protein TIF31 homolog</fullName>
    </alternativeName>
</protein>
<dbReference type="GO" id="GO:0007005">
    <property type="term" value="P:mitochondrion organization"/>
    <property type="evidence" value="ECO:0007669"/>
    <property type="project" value="UniProtKB-UniRule"/>
</dbReference>
<feature type="region of interest" description="Disordered" evidence="3">
    <location>
        <begin position="1227"/>
        <end position="1261"/>
    </location>
</feature>
<feature type="compositionally biased region" description="Basic and acidic residues" evidence="3">
    <location>
        <begin position="154"/>
        <end position="171"/>
    </location>
</feature>
<dbReference type="InterPro" id="IPR027523">
    <property type="entry name" value="CLU_prot"/>
</dbReference>
<dbReference type="HAMAP" id="MF_03013">
    <property type="entry name" value="CLU"/>
    <property type="match status" value="1"/>
</dbReference>
<comment type="function">
    <text evidence="2">mRNA-binding protein involved in proper cytoplasmic distribution of mitochondria.</text>
</comment>
<keyword evidence="2" id="KW-0694">RNA-binding</keyword>
<dbReference type="InterPro" id="IPR033646">
    <property type="entry name" value="CLU-central"/>
</dbReference>
<dbReference type="GO" id="GO:0005737">
    <property type="term" value="C:cytoplasm"/>
    <property type="evidence" value="ECO:0007669"/>
    <property type="project" value="UniProtKB-SubCell"/>
</dbReference>
<dbReference type="InterPro" id="IPR028275">
    <property type="entry name" value="CLU_N"/>
</dbReference>
<dbReference type="eggNOG" id="KOG1839">
    <property type="taxonomic scope" value="Eukaryota"/>
</dbReference>
<evidence type="ECO:0000313" key="6">
    <source>
        <dbReference type="Proteomes" id="UP000000707"/>
    </source>
</evidence>
<dbReference type="GeneID" id="18250648"/>
<feature type="domain" description="Clu" evidence="4">
    <location>
        <begin position="345"/>
        <end position="596"/>
    </location>
</feature>
<dbReference type="Pfam" id="PF13236">
    <property type="entry name" value="CLU"/>
    <property type="match status" value="1"/>
</dbReference>
<dbReference type="HOGENOM" id="CLU_003256_2_0_1"/>
<dbReference type="EMBL" id="GL996512">
    <property type="protein sequence ID" value="EGV65931.1"/>
    <property type="molecule type" value="Genomic_DNA"/>
</dbReference>
<dbReference type="InterPro" id="IPR025697">
    <property type="entry name" value="CLU_dom"/>
</dbReference>
<comment type="subunit">
    <text evidence="2">May associate with the eukaryotic translation initiation factor 3 (eIF-3) complex.</text>
</comment>
<dbReference type="STRING" id="590646.G3AYU5"/>
<dbReference type="GO" id="GO:0048312">
    <property type="term" value="P:intracellular distribution of mitochondria"/>
    <property type="evidence" value="ECO:0007669"/>
    <property type="project" value="TreeGrafter"/>
</dbReference>
<evidence type="ECO:0000256" key="3">
    <source>
        <dbReference type="SAM" id="MobiDB-lite"/>
    </source>
</evidence>
<proteinExistence type="inferred from homology"/>